<feature type="transmembrane region" description="Helical" evidence="6">
    <location>
        <begin position="261"/>
        <end position="283"/>
    </location>
</feature>
<keyword evidence="4 6" id="KW-0472">Membrane</keyword>
<dbReference type="Pfam" id="PF06550">
    <property type="entry name" value="SPP"/>
    <property type="match status" value="1"/>
</dbReference>
<evidence type="ECO:0008006" key="9">
    <source>
        <dbReference type="Google" id="ProtNLM"/>
    </source>
</evidence>
<gene>
    <name evidence="7" type="ORF">C447_02282</name>
</gene>
<evidence type="ECO:0000256" key="4">
    <source>
        <dbReference type="ARBA" id="ARBA00023136"/>
    </source>
</evidence>
<feature type="region of interest" description="Disordered" evidence="5">
    <location>
        <begin position="233"/>
        <end position="255"/>
    </location>
</feature>
<feature type="compositionally biased region" description="Acidic residues" evidence="5">
    <location>
        <begin position="236"/>
        <end position="247"/>
    </location>
</feature>
<evidence type="ECO:0000313" key="7">
    <source>
        <dbReference type="EMBL" id="EMA41235.1"/>
    </source>
</evidence>
<dbReference type="Proteomes" id="UP000011566">
    <property type="component" value="Unassembled WGS sequence"/>
</dbReference>
<accession>M0MA03</accession>
<keyword evidence="2 6" id="KW-0812">Transmembrane</keyword>
<evidence type="ECO:0000313" key="8">
    <source>
        <dbReference type="Proteomes" id="UP000011566"/>
    </source>
</evidence>
<organism evidence="7 8">
    <name type="scientific">Halococcus hamelinensis 100A6</name>
    <dbReference type="NCBI Taxonomy" id="1132509"/>
    <lineage>
        <taxon>Archaea</taxon>
        <taxon>Methanobacteriati</taxon>
        <taxon>Methanobacteriota</taxon>
        <taxon>Stenosarchaea group</taxon>
        <taxon>Halobacteria</taxon>
        <taxon>Halobacteriales</taxon>
        <taxon>Halococcaceae</taxon>
        <taxon>Halococcus</taxon>
    </lineage>
</organism>
<evidence type="ECO:0000256" key="6">
    <source>
        <dbReference type="SAM" id="Phobius"/>
    </source>
</evidence>
<reference evidence="7 8" key="1">
    <citation type="journal article" date="2014" name="PLoS Genet.">
        <title>Phylogenetically driven sequencing of extremely halophilic archaea reveals strategies for static and dynamic osmo-response.</title>
        <authorList>
            <person name="Becker E.A."/>
            <person name="Seitzer P.M."/>
            <person name="Tritt A."/>
            <person name="Larsen D."/>
            <person name="Krusor M."/>
            <person name="Yao A.I."/>
            <person name="Wu D."/>
            <person name="Madern D."/>
            <person name="Eisen J.A."/>
            <person name="Darling A.E."/>
            <person name="Facciotti M.T."/>
        </authorList>
    </citation>
    <scope>NUCLEOTIDE SEQUENCE [LARGE SCALE GENOMIC DNA]</scope>
    <source>
        <strain evidence="7 8">100A6</strain>
    </source>
</reference>
<evidence type="ECO:0000256" key="1">
    <source>
        <dbReference type="ARBA" id="ARBA00004127"/>
    </source>
</evidence>
<dbReference type="AlphaFoldDB" id="M0MA03"/>
<keyword evidence="3 6" id="KW-1133">Transmembrane helix</keyword>
<evidence type="ECO:0000256" key="2">
    <source>
        <dbReference type="ARBA" id="ARBA00022692"/>
    </source>
</evidence>
<feature type="transmembrane region" description="Helical" evidence="6">
    <location>
        <begin position="97"/>
        <end position="118"/>
    </location>
</feature>
<sequence>MTGRSLTRVDERNPEDGGGGGGGMDQRKRLYAAGAMAVAVFVLIQLGAVALVGPFERAGYQAVENPTDPANSAVYIGAILVATAAMLAVIKLGIQWLLRGFVVFSSGLVSLYVFSVLAPPVSASLAGVTFNPLAVGGAVVLAIALLAYPEWYVIDAAGVVMGAGAAGIFGISFGLLPAILLLVALAVYDAISVYGTEHMLTLADGVMDLKLPVVLVIPLTLSYSFLDDSPTANADESVEADGGEGEGSETNPPPAAGDRDVFFVGLGDAVMPGVLVASAAFFAPARPLIPGFALSLPALTAMVGTVCGLVVLLRLVMKGRAHAGLPLLNGGAIAGYLVGAIASGIPVVTALGLGPYL</sequence>
<protein>
    <recommendedName>
        <fullName evidence="9">Presenilin-like membrane protease, A22 family</fullName>
    </recommendedName>
</protein>
<feature type="transmembrane region" description="Helical" evidence="6">
    <location>
        <begin position="327"/>
        <end position="353"/>
    </location>
</feature>
<feature type="transmembrane region" description="Helical" evidence="6">
    <location>
        <begin position="72"/>
        <end position="90"/>
    </location>
</feature>
<dbReference type="SMART" id="SM00730">
    <property type="entry name" value="PSN"/>
    <property type="match status" value="1"/>
</dbReference>
<dbReference type="InterPro" id="IPR006639">
    <property type="entry name" value="Preselin/SPP"/>
</dbReference>
<evidence type="ECO:0000256" key="3">
    <source>
        <dbReference type="ARBA" id="ARBA00022989"/>
    </source>
</evidence>
<feature type="transmembrane region" description="Helical" evidence="6">
    <location>
        <begin position="289"/>
        <end position="315"/>
    </location>
</feature>
<evidence type="ECO:0000256" key="5">
    <source>
        <dbReference type="SAM" id="MobiDB-lite"/>
    </source>
</evidence>
<comment type="subcellular location">
    <subcellularLocation>
        <location evidence="1">Endomembrane system</location>
        <topology evidence="1">Multi-pass membrane protein</topology>
    </subcellularLocation>
</comment>
<feature type="transmembrane region" description="Helical" evidence="6">
    <location>
        <begin position="130"/>
        <end position="148"/>
    </location>
</feature>
<dbReference type="eggNOG" id="arCOG04463">
    <property type="taxonomic scope" value="Archaea"/>
</dbReference>
<feature type="transmembrane region" description="Helical" evidence="6">
    <location>
        <begin position="30"/>
        <end position="52"/>
    </location>
</feature>
<proteinExistence type="predicted"/>
<dbReference type="GO" id="GO:0042500">
    <property type="term" value="F:aspartic endopeptidase activity, intramembrane cleaving"/>
    <property type="evidence" value="ECO:0007669"/>
    <property type="project" value="InterPro"/>
</dbReference>
<dbReference type="GO" id="GO:0016020">
    <property type="term" value="C:membrane"/>
    <property type="evidence" value="ECO:0007669"/>
    <property type="project" value="InterPro"/>
</dbReference>
<name>M0MA03_9EURY</name>
<dbReference type="EMBL" id="AOMB01000006">
    <property type="protein sequence ID" value="EMA41235.1"/>
    <property type="molecule type" value="Genomic_DNA"/>
</dbReference>
<feature type="transmembrane region" description="Helical" evidence="6">
    <location>
        <begin position="160"/>
        <end position="187"/>
    </location>
</feature>
<dbReference type="PATRIC" id="fig|1132509.6.peg.538"/>
<dbReference type="GO" id="GO:0012505">
    <property type="term" value="C:endomembrane system"/>
    <property type="evidence" value="ECO:0007669"/>
    <property type="project" value="UniProtKB-SubCell"/>
</dbReference>
<keyword evidence="8" id="KW-1185">Reference proteome</keyword>
<feature type="region of interest" description="Disordered" evidence="5">
    <location>
        <begin position="1"/>
        <end position="23"/>
    </location>
</feature>
<comment type="caution">
    <text evidence="7">The sequence shown here is derived from an EMBL/GenBank/DDBJ whole genome shotgun (WGS) entry which is preliminary data.</text>
</comment>
<dbReference type="NCBIfam" id="NF041679">
    <property type="entry name" value="IMP_arch_presen"/>
    <property type="match status" value="1"/>
</dbReference>
<dbReference type="InterPro" id="IPR010545">
    <property type="entry name" value="SPP"/>
</dbReference>